<feature type="repeat" description="ANK" evidence="3">
    <location>
        <begin position="7"/>
        <end position="35"/>
    </location>
</feature>
<dbReference type="Pfam" id="PF12796">
    <property type="entry name" value="Ank_2"/>
    <property type="match status" value="2"/>
</dbReference>
<gene>
    <name evidence="4" type="ORF">DFH08DRAFT_684291</name>
</gene>
<evidence type="ECO:0000256" key="3">
    <source>
        <dbReference type="PROSITE-ProRule" id="PRU00023"/>
    </source>
</evidence>
<accession>A0AAD7F1S4</accession>
<dbReference type="SMART" id="SM00248">
    <property type="entry name" value="ANK"/>
    <property type="match status" value="5"/>
</dbReference>
<evidence type="ECO:0000313" key="4">
    <source>
        <dbReference type="EMBL" id="KAJ7361195.1"/>
    </source>
</evidence>
<sequence length="219" mass="23944">GQYLGRALHESVRAARLEISQYLVSEGADVNFLDDLDQSAVTPLALAAQIDNVQFVQLLLASGADLNLHTAYGFIPLFVAANIDIARALVAGGADVYVTIPNKGSRNLAFIDNTEFLRFFLERGVDPNHTDTFGQTPLHSACLSKKGADDAEARVELLLQFGAKTVEKAKIIGGTPVDCAMGKNYWEVVKTLEPLVQDPELKLRIARWWEGREGEYVNG</sequence>
<keyword evidence="1" id="KW-0677">Repeat</keyword>
<comment type="caution">
    <text evidence="4">The sequence shown here is derived from an EMBL/GenBank/DDBJ whole genome shotgun (WGS) entry which is preliminary data.</text>
</comment>
<keyword evidence="5" id="KW-1185">Reference proteome</keyword>
<feature type="non-terminal residue" evidence="4">
    <location>
        <position position="1"/>
    </location>
</feature>
<feature type="repeat" description="ANK" evidence="3">
    <location>
        <begin position="39"/>
        <end position="71"/>
    </location>
</feature>
<evidence type="ECO:0000256" key="1">
    <source>
        <dbReference type="ARBA" id="ARBA00022737"/>
    </source>
</evidence>
<organism evidence="4 5">
    <name type="scientific">Mycena albidolilacea</name>
    <dbReference type="NCBI Taxonomy" id="1033008"/>
    <lineage>
        <taxon>Eukaryota</taxon>
        <taxon>Fungi</taxon>
        <taxon>Dikarya</taxon>
        <taxon>Basidiomycota</taxon>
        <taxon>Agaricomycotina</taxon>
        <taxon>Agaricomycetes</taxon>
        <taxon>Agaricomycetidae</taxon>
        <taxon>Agaricales</taxon>
        <taxon>Marasmiineae</taxon>
        <taxon>Mycenaceae</taxon>
        <taxon>Mycena</taxon>
    </lineage>
</organism>
<evidence type="ECO:0000313" key="5">
    <source>
        <dbReference type="Proteomes" id="UP001218218"/>
    </source>
</evidence>
<dbReference type="InterPro" id="IPR036770">
    <property type="entry name" value="Ankyrin_rpt-contain_sf"/>
</dbReference>
<name>A0AAD7F1S4_9AGAR</name>
<dbReference type="PANTHER" id="PTHR24134:SF9">
    <property type="entry name" value="ANKYRIN REPEAT AND SOCS BOX PROTEIN 8"/>
    <property type="match status" value="1"/>
</dbReference>
<reference evidence="4" key="1">
    <citation type="submission" date="2023-03" db="EMBL/GenBank/DDBJ databases">
        <title>Massive genome expansion in bonnet fungi (Mycena s.s.) driven by repeated elements and novel gene families across ecological guilds.</title>
        <authorList>
            <consortium name="Lawrence Berkeley National Laboratory"/>
            <person name="Harder C.B."/>
            <person name="Miyauchi S."/>
            <person name="Viragh M."/>
            <person name="Kuo A."/>
            <person name="Thoen E."/>
            <person name="Andreopoulos B."/>
            <person name="Lu D."/>
            <person name="Skrede I."/>
            <person name="Drula E."/>
            <person name="Henrissat B."/>
            <person name="Morin E."/>
            <person name="Kohler A."/>
            <person name="Barry K."/>
            <person name="LaButti K."/>
            <person name="Morin E."/>
            <person name="Salamov A."/>
            <person name="Lipzen A."/>
            <person name="Mereny Z."/>
            <person name="Hegedus B."/>
            <person name="Baldrian P."/>
            <person name="Stursova M."/>
            <person name="Weitz H."/>
            <person name="Taylor A."/>
            <person name="Grigoriev I.V."/>
            <person name="Nagy L.G."/>
            <person name="Martin F."/>
            <person name="Kauserud H."/>
        </authorList>
    </citation>
    <scope>NUCLEOTIDE SEQUENCE</scope>
    <source>
        <strain evidence="4">CBHHK002</strain>
    </source>
</reference>
<dbReference type="PROSITE" id="PS50297">
    <property type="entry name" value="ANK_REP_REGION"/>
    <property type="match status" value="1"/>
</dbReference>
<dbReference type="PROSITE" id="PS50088">
    <property type="entry name" value="ANK_REPEAT"/>
    <property type="match status" value="2"/>
</dbReference>
<dbReference type="EMBL" id="JARIHO010000005">
    <property type="protein sequence ID" value="KAJ7361195.1"/>
    <property type="molecule type" value="Genomic_DNA"/>
</dbReference>
<dbReference type="Gene3D" id="1.25.40.20">
    <property type="entry name" value="Ankyrin repeat-containing domain"/>
    <property type="match status" value="2"/>
</dbReference>
<proteinExistence type="predicted"/>
<dbReference type="InterPro" id="IPR002110">
    <property type="entry name" value="Ankyrin_rpt"/>
</dbReference>
<protein>
    <submittedName>
        <fullName evidence="4">Ankyrin repeat-containing domain protein</fullName>
    </submittedName>
</protein>
<dbReference type="PANTHER" id="PTHR24134">
    <property type="entry name" value="ANKYRIN REPEAT-CONTAINING PROTEIN DDB_G0279043"/>
    <property type="match status" value="1"/>
</dbReference>
<dbReference type="SUPFAM" id="SSF48403">
    <property type="entry name" value="Ankyrin repeat"/>
    <property type="match status" value="1"/>
</dbReference>
<keyword evidence="2 3" id="KW-0040">ANK repeat</keyword>
<evidence type="ECO:0000256" key="2">
    <source>
        <dbReference type="ARBA" id="ARBA00023043"/>
    </source>
</evidence>
<dbReference type="AlphaFoldDB" id="A0AAD7F1S4"/>
<dbReference type="Proteomes" id="UP001218218">
    <property type="component" value="Unassembled WGS sequence"/>
</dbReference>